<evidence type="ECO:0000256" key="1">
    <source>
        <dbReference type="SAM" id="SignalP"/>
    </source>
</evidence>
<dbReference type="AlphaFoldDB" id="A0A1G4ICE2"/>
<comment type="caution">
    <text evidence="2">The sequence shown here is derived from an EMBL/GenBank/DDBJ whole genome shotgun (WGS) entry which is preliminary data.</text>
</comment>
<organism evidence="2 3">
    <name type="scientific">Trypanosoma equiperdum</name>
    <dbReference type="NCBI Taxonomy" id="5694"/>
    <lineage>
        <taxon>Eukaryota</taxon>
        <taxon>Discoba</taxon>
        <taxon>Euglenozoa</taxon>
        <taxon>Kinetoplastea</taxon>
        <taxon>Metakinetoplastina</taxon>
        <taxon>Trypanosomatida</taxon>
        <taxon>Trypanosomatidae</taxon>
        <taxon>Trypanosoma</taxon>
    </lineage>
</organism>
<keyword evidence="3" id="KW-1185">Reference proteome</keyword>
<dbReference type="EMBL" id="CZPT02001262">
    <property type="protein sequence ID" value="SCU69644.1"/>
    <property type="molecule type" value="Genomic_DNA"/>
</dbReference>
<evidence type="ECO:0000313" key="2">
    <source>
        <dbReference type="EMBL" id="SCU69644.1"/>
    </source>
</evidence>
<dbReference type="Proteomes" id="UP000195570">
    <property type="component" value="Unassembled WGS sequence"/>
</dbReference>
<reference evidence="2" key="1">
    <citation type="submission" date="2016-09" db="EMBL/GenBank/DDBJ databases">
        <authorList>
            <person name="Hebert L."/>
            <person name="Moumen B."/>
        </authorList>
    </citation>
    <scope>NUCLEOTIDE SEQUENCE [LARGE SCALE GENOMIC DNA]</scope>
    <source>
        <strain evidence="2">OVI</strain>
    </source>
</reference>
<accession>A0A1G4ICE2</accession>
<keyword evidence="1" id="KW-0732">Signal</keyword>
<name>A0A1G4ICE2_TRYEQ</name>
<evidence type="ECO:0000313" key="3">
    <source>
        <dbReference type="Proteomes" id="UP000195570"/>
    </source>
</evidence>
<dbReference type="GeneID" id="92375150"/>
<feature type="chain" id="PRO_5009235381" evidence="1">
    <location>
        <begin position="20"/>
        <end position="200"/>
    </location>
</feature>
<dbReference type="RefSeq" id="XP_067080586.1">
    <property type="nucleotide sequence ID" value="XM_067224485.1"/>
</dbReference>
<protein>
    <submittedName>
        <fullName evidence="2">Uncharacterized protein</fullName>
    </submittedName>
</protein>
<sequence>MRRLYRMCIVVILFGLGWEKLLTPEPLSLVLPENYSQEGLSGLYGSGRNLNHTETRMLYSSIVYNLKNDTDGAFAILAAADRAMLCSAIRWQIRLYARSRDGSYFVPWVTDVVLQLRDAYVHSFKYIIQSIVSDITDSVSGGVSFRRTLLVVKQMRVCFFSPVNSTGCPSYSFLRNVREKTDADIIASCATTDPSYNTHL</sequence>
<feature type="signal peptide" evidence="1">
    <location>
        <begin position="1"/>
        <end position="19"/>
    </location>
</feature>
<proteinExistence type="predicted"/>
<gene>
    <name evidence="2" type="ORF">TEOVI_000121000</name>
</gene>
<dbReference type="VEuPathDB" id="TriTrypDB:TEOVI_000121000"/>